<feature type="region of interest" description="Disordered" evidence="1">
    <location>
        <begin position="69"/>
        <end position="101"/>
    </location>
</feature>
<feature type="signal peptide" evidence="2">
    <location>
        <begin position="1"/>
        <end position="20"/>
    </location>
</feature>
<keyword evidence="2" id="KW-0732">Signal</keyword>
<proteinExistence type="predicted"/>
<name>A0AAV2T3J4_CALDB</name>
<evidence type="ECO:0000313" key="3">
    <source>
        <dbReference type="EMBL" id="CAL5130995.1"/>
    </source>
</evidence>
<dbReference type="EMBL" id="CAXLJL010000079">
    <property type="protein sequence ID" value="CAL5130995.1"/>
    <property type="molecule type" value="Genomic_DNA"/>
</dbReference>
<evidence type="ECO:0000256" key="2">
    <source>
        <dbReference type="SAM" id="SignalP"/>
    </source>
</evidence>
<sequence length="101" mass="11485">MWMFLVNILLFGTIILPCFIQGGLRTSHTQFRESENSNETVPVSYSAGSFLPWYVEYFVRPARQANYDGHSTEAMTSESPKALRPFWGSSDDAVNEEDDPE</sequence>
<dbReference type="Proteomes" id="UP001497525">
    <property type="component" value="Unassembled WGS sequence"/>
</dbReference>
<feature type="chain" id="PRO_5043550871" evidence="2">
    <location>
        <begin position="21"/>
        <end position="101"/>
    </location>
</feature>
<protein>
    <submittedName>
        <fullName evidence="3">Uncharacterized protein</fullName>
    </submittedName>
</protein>
<evidence type="ECO:0000256" key="1">
    <source>
        <dbReference type="SAM" id="MobiDB-lite"/>
    </source>
</evidence>
<reference evidence="3" key="1">
    <citation type="submission" date="2024-06" db="EMBL/GenBank/DDBJ databases">
        <authorList>
            <person name="Liu X."/>
            <person name="Lenzi L."/>
            <person name="Haldenby T S."/>
            <person name="Uol C."/>
        </authorList>
    </citation>
    <scope>NUCLEOTIDE SEQUENCE</scope>
</reference>
<organism evidence="3 4">
    <name type="scientific">Calicophoron daubneyi</name>
    <name type="common">Rumen fluke</name>
    <name type="synonym">Paramphistomum daubneyi</name>
    <dbReference type="NCBI Taxonomy" id="300641"/>
    <lineage>
        <taxon>Eukaryota</taxon>
        <taxon>Metazoa</taxon>
        <taxon>Spiralia</taxon>
        <taxon>Lophotrochozoa</taxon>
        <taxon>Platyhelminthes</taxon>
        <taxon>Trematoda</taxon>
        <taxon>Digenea</taxon>
        <taxon>Plagiorchiida</taxon>
        <taxon>Pronocephalata</taxon>
        <taxon>Paramphistomoidea</taxon>
        <taxon>Paramphistomidae</taxon>
        <taxon>Calicophoron</taxon>
    </lineage>
</organism>
<evidence type="ECO:0000313" key="4">
    <source>
        <dbReference type="Proteomes" id="UP001497525"/>
    </source>
</evidence>
<accession>A0AAV2T3J4</accession>
<gene>
    <name evidence="3" type="ORF">CDAUBV1_LOCUS3191</name>
</gene>
<dbReference type="AlphaFoldDB" id="A0AAV2T3J4"/>
<comment type="caution">
    <text evidence="3">The sequence shown here is derived from an EMBL/GenBank/DDBJ whole genome shotgun (WGS) entry which is preliminary data.</text>
</comment>